<dbReference type="Gene3D" id="3.40.630.30">
    <property type="match status" value="1"/>
</dbReference>
<dbReference type="RefSeq" id="WP_270074352.1">
    <property type="nucleotide sequence ID" value="NZ_JAJAQC010000049.1"/>
</dbReference>
<name>A0A9X3NQ54_9ACTN</name>
<evidence type="ECO:0000259" key="1">
    <source>
        <dbReference type="PROSITE" id="PS51186"/>
    </source>
</evidence>
<proteinExistence type="predicted"/>
<protein>
    <submittedName>
        <fullName evidence="2">N-acetyltransferase</fullName>
    </submittedName>
</protein>
<dbReference type="InterPro" id="IPR016181">
    <property type="entry name" value="Acyl_CoA_acyltransferase"/>
</dbReference>
<evidence type="ECO:0000313" key="2">
    <source>
        <dbReference type="EMBL" id="MDA0567100.1"/>
    </source>
</evidence>
<dbReference type="GO" id="GO:0016747">
    <property type="term" value="F:acyltransferase activity, transferring groups other than amino-acyl groups"/>
    <property type="evidence" value="ECO:0007669"/>
    <property type="project" value="InterPro"/>
</dbReference>
<dbReference type="InterPro" id="IPR000182">
    <property type="entry name" value="GNAT_dom"/>
</dbReference>
<keyword evidence="3" id="KW-1185">Reference proteome</keyword>
<sequence length="201" mass="20679">MIIRRETPGDASAVRAVTAAAFAAQAAASGMPEGREPIEVTLIDRLRADPGWVPELSLVAVSDDDADAARGQGPVIGHVVCSRGRVGATEALGLGPVSVAPEHQGRGVGSALMHAVLGAADALGAPFVALLGEPAFYRRFGFRPASHRGIAAPDPAWGDYFQVRTLTAYDPAAARGAFAYAAPFDRLDEPPENAGAAAERG</sequence>
<dbReference type="PANTHER" id="PTHR43617:SF2">
    <property type="entry name" value="UPF0039 PROTEIN SLL0451"/>
    <property type="match status" value="1"/>
</dbReference>
<dbReference type="PROSITE" id="PS51186">
    <property type="entry name" value="GNAT"/>
    <property type="match status" value="1"/>
</dbReference>
<dbReference type="SUPFAM" id="SSF55729">
    <property type="entry name" value="Acyl-CoA N-acyltransferases (Nat)"/>
    <property type="match status" value="1"/>
</dbReference>
<dbReference type="AlphaFoldDB" id="A0A9X3NQ54"/>
<dbReference type="PANTHER" id="PTHR43617">
    <property type="entry name" value="L-AMINO ACID N-ACETYLTRANSFERASE"/>
    <property type="match status" value="1"/>
</dbReference>
<evidence type="ECO:0000313" key="3">
    <source>
        <dbReference type="Proteomes" id="UP001140076"/>
    </source>
</evidence>
<dbReference type="Pfam" id="PF13508">
    <property type="entry name" value="Acetyltransf_7"/>
    <property type="match status" value="1"/>
</dbReference>
<accession>A0A9X3NQ54</accession>
<gene>
    <name evidence="2" type="ORF">LG943_22675</name>
</gene>
<comment type="caution">
    <text evidence="2">The sequence shown here is derived from an EMBL/GenBank/DDBJ whole genome shotgun (WGS) entry which is preliminary data.</text>
</comment>
<dbReference type="CDD" id="cd04301">
    <property type="entry name" value="NAT_SF"/>
    <property type="match status" value="1"/>
</dbReference>
<feature type="domain" description="N-acetyltransferase" evidence="1">
    <location>
        <begin position="1"/>
        <end position="167"/>
    </location>
</feature>
<dbReference type="Proteomes" id="UP001140076">
    <property type="component" value="Unassembled WGS sequence"/>
</dbReference>
<dbReference type="InterPro" id="IPR050276">
    <property type="entry name" value="MshD_Acetyltransferase"/>
</dbReference>
<dbReference type="EMBL" id="JAJAQC010000049">
    <property type="protein sequence ID" value="MDA0567100.1"/>
    <property type="molecule type" value="Genomic_DNA"/>
</dbReference>
<reference evidence="2" key="1">
    <citation type="submission" date="2021-10" db="EMBL/GenBank/DDBJ databases">
        <title>Streptomonospora sp. nov., isolated from mangrove soil.</title>
        <authorList>
            <person name="Chen X."/>
            <person name="Ge X."/>
            <person name="Liu W."/>
        </authorList>
    </citation>
    <scope>NUCLEOTIDE SEQUENCE</scope>
    <source>
        <strain evidence="2">S1-112</strain>
    </source>
</reference>
<organism evidence="2 3">
    <name type="scientific">Streptomonospora mangrovi</name>
    <dbReference type="NCBI Taxonomy" id="2883123"/>
    <lineage>
        <taxon>Bacteria</taxon>
        <taxon>Bacillati</taxon>
        <taxon>Actinomycetota</taxon>
        <taxon>Actinomycetes</taxon>
        <taxon>Streptosporangiales</taxon>
        <taxon>Nocardiopsidaceae</taxon>
        <taxon>Streptomonospora</taxon>
    </lineage>
</organism>